<proteinExistence type="inferred from homology"/>
<dbReference type="GO" id="GO:0006805">
    <property type="term" value="P:xenobiotic metabolic process"/>
    <property type="evidence" value="ECO:0007669"/>
    <property type="project" value="TreeGrafter"/>
</dbReference>
<accession>A0A1I8GJK5</accession>
<dbReference type="PRINTS" id="PR00463">
    <property type="entry name" value="EP450I"/>
</dbReference>
<dbReference type="GO" id="GO:0005506">
    <property type="term" value="F:iron ion binding"/>
    <property type="evidence" value="ECO:0007669"/>
    <property type="project" value="InterPro"/>
</dbReference>
<dbReference type="InterPro" id="IPR050182">
    <property type="entry name" value="Cytochrome_P450_fam2"/>
</dbReference>
<dbReference type="InterPro" id="IPR002401">
    <property type="entry name" value="Cyt_P450_E_grp-I"/>
</dbReference>
<dbReference type="InterPro" id="IPR017972">
    <property type="entry name" value="Cyt_P450_CS"/>
</dbReference>
<keyword evidence="3 7" id="KW-0479">Metal-binding</keyword>
<evidence type="ECO:0000256" key="8">
    <source>
        <dbReference type="RuleBase" id="RU000461"/>
    </source>
</evidence>
<evidence type="ECO:0000256" key="6">
    <source>
        <dbReference type="ARBA" id="ARBA00023033"/>
    </source>
</evidence>
<dbReference type="SUPFAM" id="SSF48264">
    <property type="entry name" value="Cytochrome P450"/>
    <property type="match status" value="1"/>
</dbReference>
<dbReference type="PROSITE" id="PS00086">
    <property type="entry name" value="CYTOCHROME_P450"/>
    <property type="match status" value="1"/>
</dbReference>
<dbReference type="PANTHER" id="PTHR24300:SF375">
    <property type="entry name" value="CYTOCHROME P450 FAMILY"/>
    <property type="match status" value="1"/>
</dbReference>
<evidence type="ECO:0000313" key="10">
    <source>
        <dbReference type="WBParaSite" id="maker-uti_cns_0002092-snap-gene-0.17-mRNA-1"/>
    </source>
</evidence>
<comment type="cofactor">
    <cofactor evidence="1 7">
        <name>heme</name>
        <dbReference type="ChEBI" id="CHEBI:30413"/>
    </cofactor>
</comment>
<reference evidence="10 11" key="1">
    <citation type="submission" date="2016-11" db="UniProtKB">
        <authorList>
            <consortium name="WormBaseParasite"/>
        </authorList>
    </citation>
    <scope>IDENTIFICATION</scope>
</reference>
<keyword evidence="7 8" id="KW-0349">Heme</keyword>
<protein>
    <submittedName>
        <fullName evidence="10 11">Cytochrome P450</fullName>
    </submittedName>
</protein>
<dbReference type="OrthoDB" id="6081913at2759"/>
<evidence type="ECO:0000256" key="7">
    <source>
        <dbReference type="PIRSR" id="PIRSR602401-1"/>
    </source>
</evidence>
<dbReference type="WBParaSite" id="maker-uti_cns_0002092-snap-gene-0.17-mRNA-1">
    <property type="protein sequence ID" value="maker-uti_cns_0002092-snap-gene-0.17-mRNA-1"/>
    <property type="gene ID" value="maker-uti_cns_0002092-snap-gene-0.17"/>
</dbReference>
<evidence type="ECO:0000313" key="9">
    <source>
        <dbReference type="Proteomes" id="UP000095280"/>
    </source>
</evidence>
<organism evidence="9 10">
    <name type="scientific">Macrostomum lignano</name>
    <dbReference type="NCBI Taxonomy" id="282301"/>
    <lineage>
        <taxon>Eukaryota</taxon>
        <taxon>Metazoa</taxon>
        <taxon>Spiralia</taxon>
        <taxon>Lophotrochozoa</taxon>
        <taxon>Platyhelminthes</taxon>
        <taxon>Rhabditophora</taxon>
        <taxon>Macrostomorpha</taxon>
        <taxon>Macrostomida</taxon>
        <taxon>Macrostomidae</taxon>
        <taxon>Macrostomum</taxon>
    </lineage>
</organism>
<dbReference type="STRING" id="282301.A0A1I8GJK5"/>
<dbReference type="Gene3D" id="1.10.630.10">
    <property type="entry name" value="Cytochrome P450"/>
    <property type="match status" value="1"/>
</dbReference>
<dbReference type="PRINTS" id="PR00385">
    <property type="entry name" value="P450"/>
</dbReference>
<evidence type="ECO:0000256" key="5">
    <source>
        <dbReference type="ARBA" id="ARBA00023004"/>
    </source>
</evidence>
<name>A0A1I8GJK5_9PLAT</name>
<dbReference type="PANTHER" id="PTHR24300">
    <property type="entry name" value="CYTOCHROME P450 508A4-RELATED"/>
    <property type="match status" value="1"/>
</dbReference>
<dbReference type="AlphaFoldDB" id="A0A1I8GJK5"/>
<dbReference type="GO" id="GO:0020037">
    <property type="term" value="F:heme binding"/>
    <property type="evidence" value="ECO:0007669"/>
    <property type="project" value="InterPro"/>
</dbReference>
<dbReference type="GO" id="GO:0006082">
    <property type="term" value="P:organic acid metabolic process"/>
    <property type="evidence" value="ECO:0007669"/>
    <property type="project" value="TreeGrafter"/>
</dbReference>
<evidence type="ECO:0000313" key="11">
    <source>
        <dbReference type="WBParaSite" id="maker-uti_cns_0002417-snap-gene-0.16-mRNA-1"/>
    </source>
</evidence>
<dbReference type="FunFam" id="1.10.630.10:FF:000036">
    <property type="entry name" value="CYtochrome P450 family"/>
    <property type="match status" value="1"/>
</dbReference>
<evidence type="ECO:0000256" key="1">
    <source>
        <dbReference type="ARBA" id="ARBA00001971"/>
    </source>
</evidence>
<dbReference type="WBParaSite" id="maker-uti_cns_0002417-snap-gene-0.16-mRNA-1">
    <property type="protein sequence ID" value="maker-uti_cns_0002417-snap-gene-0.16-mRNA-1"/>
    <property type="gene ID" value="maker-uti_cns_0002417-snap-gene-0.16"/>
</dbReference>
<dbReference type="WBParaSite" id="maker-uti_cns_0004328-snap-gene-0.12-mRNA-1">
    <property type="protein sequence ID" value="maker-uti_cns_0004328-snap-gene-0.12-mRNA-1"/>
    <property type="gene ID" value="maker-uti_cns_0004328-snap-gene-0.12"/>
</dbReference>
<keyword evidence="9" id="KW-1185">Reference proteome</keyword>
<feature type="binding site" description="axial binding residue" evidence="7">
    <location>
        <position position="446"/>
    </location>
    <ligand>
        <name>heme</name>
        <dbReference type="ChEBI" id="CHEBI:30413"/>
    </ligand>
    <ligandPart>
        <name>Fe</name>
        <dbReference type="ChEBI" id="CHEBI:18248"/>
    </ligandPart>
</feature>
<dbReference type="Pfam" id="PF00067">
    <property type="entry name" value="p450"/>
    <property type="match status" value="1"/>
</dbReference>
<evidence type="ECO:0000256" key="2">
    <source>
        <dbReference type="ARBA" id="ARBA00010617"/>
    </source>
</evidence>
<sequence length="509" mass="57536">MAVSSSLVLAGGAAALGLYWYGRKRLEDAREPPSVGRYPLVGSMRHIHEPLYLWLYENFGSEPVVRVHFGTQCVYVFNKWSAFKEAMVDNADQLSGRLSQKLTARLFGDVGGIVASDGEVWRDYRRFTLKTLRDFGFGRRGAEEIITVEAEHLRQTLDEAAGKPVETSVLLSTATSNIICQLVFGSRLASEDEKFGEILEVFRKITHNEDSNSTNAMFMTIIPLIENLPFIADLFFKTPASKAAIDDFLKLLGYCNEQRDKHIAEMEGVDTARDYIEAHLLYQRDQPEMFNDTRLTMAVSDLFIAGTDTTANTLRWAILYMIDNPDVCEKVHEEVVKAIGNDRLPTMQDKARLPYTQAVIEEVHRKASLVPMGVFHRVVDEVTLANNGGWKLQPDSVCTFNTYAIHHDPEVFPQPEKFLPERHLKEDGQFAASPHLSTFGLGKRACLGESLARMELLVFFVTLVQRYSFSLDPEDSRTMWQLTEDPSFSKGTVLRSPPLHKIVFKARNI</sequence>
<dbReference type="GO" id="GO:0016712">
    <property type="term" value="F:oxidoreductase activity, acting on paired donors, with incorporation or reduction of molecular oxygen, reduced flavin or flavoprotein as one donor, and incorporation of one atom of oxygen"/>
    <property type="evidence" value="ECO:0007669"/>
    <property type="project" value="TreeGrafter"/>
</dbReference>
<keyword evidence="6 8" id="KW-0503">Monooxygenase</keyword>
<dbReference type="InterPro" id="IPR036396">
    <property type="entry name" value="Cyt_P450_sf"/>
</dbReference>
<evidence type="ECO:0000256" key="4">
    <source>
        <dbReference type="ARBA" id="ARBA00023002"/>
    </source>
</evidence>
<evidence type="ECO:0000256" key="3">
    <source>
        <dbReference type="ARBA" id="ARBA00022723"/>
    </source>
</evidence>
<dbReference type="Proteomes" id="UP000095280">
    <property type="component" value="Unplaced"/>
</dbReference>
<comment type="similarity">
    <text evidence="2 8">Belongs to the cytochrome P450 family.</text>
</comment>
<keyword evidence="4 8" id="KW-0560">Oxidoreductase</keyword>
<keyword evidence="5 7" id="KW-0408">Iron</keyword>
<dbReference type="GO" id="GO:0005737">
    <property type="term" value="C:cytoplasm"/>
    <property type="evidence" value="ECO:0007669"/>
    <property type="project" value="TreeGrafter"/>
</dbReference>
<dbReference type="InterPro" id="IPR001128">
    <property type="entry name" value="Cyt_P450"/>
</dbReference>